<evidence type="ECO:0000313" key="2">
    <source>
        <dbReference type="Proteomes" id="UP001652432"/>
    </source>
</evidence>
<comment type="caution">
    <text evidence="1">The sequence shown here is derived from an EMBL/GenBank/DDBJ whole genome shotgun (WGS) entry which is preliminary data.</text>
</comment>
<evidence type="ECO:0000313" key="1">
    <source>
        <dbReference type="EMBL" id="MCU6746023.1"/>
    </source>
</evidence>
<sequence length="128" mass="14191">LLWSNRYGKASSNIDILPSTTDNAALLQNKEAFRNTYGNQEGFDMCQALDELMADKMNEGILIGKHEGILIGKREGKHEGILLEKQNSEAKIRTIISNMLAGGVSCENICRFLECDPSFVEQVQTGIQ</sequence>
<name>A0ABT2T6W9_9FIRM</name>
<dbReference type="Proteomes" id="UP001652432">
    <property type="component" value="Unassembled WGS sequence"/>
</dbReference>
<dbReference type="EMBL" id="JAOQKJ010000028">
    <property type="protein sequence ID" value="MCU6746023.1"/>
    <property type="molecule type" value="Genomic_DNA"/>
</dbReference>
<evidence type="ECO:0008006" key="3">
    <source>
        <dbReference type="Google" id="ProtNLM"/>
    </source>
</evidence>
<protein>
    <recommendedName>
        <fullName evidence="3">Transposase</fullName>
    </recommendedName>
</protein>
<feature type="non-terminal residue" evidence="1">
    <location>
        <position position="1"/>
    </location>
</feature>
<proteinExistence type="predicted"/>
<accession>A0ABT2T6W9</accession>
<keyword evidence="2" id="KW-1185">Reference proteome</keyword>
<organism evidence="1 2">
    <name type="scientific">Suilimivivens aceti</name>
    <dbReference type="NCBI Taxonomy" id="2981774"/>
    <lineage>
        <taxon>Bacteria</taxon>
        <taxon>Bacillati</taxon>
        <taxon>Bacillota</taxon>
        <taxon>Clostridia</taxon>
        <taxon>Lachnospirales</taxon>
        <taxon>Lachnospiraceae</taxon>
        <taxon>Suilimivivens</taxon>
    </lineage>
</organism>
<reference evidence="1 2" key="1">
    <citation type="journal article" date="2021" name="ISME Commun">
        <title>Automated analysis of genomic sequences facilitates high-throughput and comprehensive description of bacteria.</title>
        <authorList>
            <person name="Hitch T.C.A."/>
        </authorList>
    </citation>
    <scope>NUCLEOTIDE SEQUENCE [LARGE SCALE GENOMIC DNA]</scope>
    <source>
        <strain evidence="1 2">Sanger_18</strain>
    </source>
</reference>
<gene>
    <name evidence="1" type="ORF">OCV77_16260</name>
</gene>